<evidence type="ECO:0000313" key="5">
    <source>
        <dbReference type="EMBL" id="EDX09882.1"/>
    </source>
</evidence>
<feature type="compositionally biased region" description="Polar residues" evidence="1">
    <location>
        <begin position="820"/>
        <end position="835"/>
    </location>
</feature>
<feature type="domain" description="Cell morphogenesis central region" evidence="3">
    <location>
        <begin position="195"/>
        <end position="293"/>
    </location>
</feature>
<feature type="compositionally biased region" description="Low complexity" evidence="1">
    <location>
        <begin position="890"/>
        <end position="900"/>
    </location>
</feature>
<feature type="domain" description="Protein furry C-terminal" evidence="4">
    <location>
        <begin position="826"/>
        <end position="1008"/>
    </location>
</feature>
<evidence type="ECO:0000259" key="3">
    <source>
        <dbReference type="Pfam" id="PF14228"/>
    </source>
</evidence>
<sequence>MLLTDIVVDGIPGIDWTLHLPLMLHILFLGLDHTRIIVREHCKQLCVNLLIVLAEHNDHLTVARILLNSETSKLDLGLTVPALPVIDNNFTELHQQFDSYLLHVSPQAAAYALQHNLSSSTIIAAHQQNLSQTPQSQQPTGSQNGQTTTPPGLTVTPAAMQINPNNSENSEVPLIHPDEHAPPQPGPSMPFAHVIKSLLKFLAQDTCQPLWNYEDITAKVWAVKSAEQLSCFLKHMVKVFADSYPQARIAERWAQTALQLGLSCSSRHYAGRCLQIFRALNVPINSRMLSDILSRLVETVAEQGEDMQGYVTELLLTLEAAVDSLDSDFRPLDVMKDIFKSTPNLNNKDGGPNSILPGKKSPSGMTPQSSNYSIPSHGRSTSYSVSYCGRKANNSPCDKQVELRNRSSGIDLERSVVCKFGVGGGGAGSALSRSRSAQSLKMLGDTATQDDKMTILAQLFWLSVSLLESDYEHEFMLALRLLTRVLHRLPLDRPDARDKVEKLQQQLKWTAYPGVHALLLKGCTHSATYEPTITLLSQFAPLLTLPVCDPTQSCAFPMNVIALLPYMLLHYEDANEICIRSAENIAHVSTELGAKLENLGTVMTLYSRKTFCKESFQWYQVLEKGPQQVQVPVLNVIHCMLHYVDLSAPQAQSINADLLRAIGKYLDTAYWKDSLKILKLIVTRSSSLQVVPPSDGSSAGLSFSFYGAYPDSDMFCKKELAGRTMEFTFDVSQTPLIGRRILLKTEEPVAGGAVSTTGSSSLNSTLTNATTVTVAPSAAQQQTNVQMQQQRANTNVAALAAAAAAQHQQQQHAIGAGSSVVGTPNSPRRSASLSPADTVPLSGWKRPWMSQCRVRECLVNLLTTCGQRVGLPKSPSVIFSQSSDLMERQSSAASSTEETSGPQGDLSSGSRRDDGQPDFTVFKDFDFLEYEDSIAGESTDNFNWGVRRHQLFEGDEDRLNCGSGIGGSIKGGHSSAFEDSFSDKTPILSKRKRQIADDSSDEEAESESPLDEDHRQSFLKSGYSAVPPTSLSLRERRRRNSVSRSDTSGSSAGDLGDLTPCNASPHLPGIIRFSAAIHDEAEENWRRQVQALLVNQPSAHTSELLQQLYRLIKELTFKTVNISKEAKKFFTGIGSQLGNRISLFTDLLSSRADPPQVWCSDLQATSPKLFETLRFNVLEVQEHLETFFDRKDQVLECLDAVKTSCKLSLFNEADVAASGLELPSTSSIVYMPFDPASTEVVLDLGRSLYKLMFQLLLLIESNHKISSNVVNHFRMNEDMHDISDLYALVRDALVRYISEAELDCLESSTSTEGEHTPTPSPGLPMTPEEFEAALTEHIDLQRWPSAIAHVRQYRRISTLNASGYQNVTIFSYNSADNRQKWDEMSVILNAYAHGIMKDRTEAFIVSKSDSELFEIYAILSENLYHVSSALTNMEISMKSYSAGSASGNSHRSEQDIVTNL</sequence>
<dbReference type="Pfam" id="PF14225">
    <property type="entry name" value="MOR2-PAG1_C"/>
    <property type="match status" value="1"/>
</dbReference>
<dbReference type="GO" id="GO:0031175">
    <property type="term" value="P:neuron projection development"/>
    <property type="evidence" value="ECO:0007669"/>
    <property type="project" value="TreeGrafter"/>
</dbReference>
<dbReference type="Proteomes" id="UP000000304">
    <property type="component" value="Chromosome 3L"/>
</dbReference>
<evidence type="ECO:0000259" key="4">
    <source>
        <dbReference type="Pfam" id="PF19421"/>
    </source>
</evidence>
<dbReference type="InterPro" id="IPR045842">
    <property type="entry name" value="Fry_C"/>
</dbReference>
<dbReference type="InterPro" id="IPR025481">
    <property type="entry name" value="Cell_Morphogen_C"/>
</dbReference>
<dbReference type="PANTHER" id="PTHR12295:SF30">
    <property type="entry name" value="PROTEIN FURRY"/>
    <property type="match status" value="1"/>
</dbReference>
<feature type="region of interest" description="Disordered" evidence="1">
    <location>
        <begin position="341"/>
        <end position="379"/>
    </location>
</feature>
<feature type="domain" description="Cell morphogenesis protein C-terminal" evidence="2">
    <location>
        <begin position="457"/>
        <end position="620"/>
    </location>
</feature>
<feature type="region of interest" description="Disordered" evidence="1">
    <location>
        <begin position="810"/>
        <end position="840"/>
    </location>
</feature>
<dbReference type="GO" id="GO:0005938">
    <property type="term" value="C:cell cortex"/>
    <property type="evidence" value="ECO:0007669"/>
    <property type="project" value="TreeGrafter"/>
</dbReference>
<evidence type="ECO:0000259" key="2">
    <source>
        <dbReference type="Pfam" id="PF14225"/>
    </source>
</evidence>
<evidence type="ECO:0000313" key="6">
    <source>
        <dbReference type="Proteomes" id="UP000000304"/>
    </source>
</evidence>
<feature type="region of interest" description="Disordered" evidence="1">
    <location>
        <begin position="882"/>
        <end position="917"/>
    </location>
</feature>
<organism evidence="5 6">
    <name type="scientific">Drosophila simulans</name>
    <name type="common">Fruit fly</name>
    <dbReference type="NCBI Taxonomy" id="7240"/>
    <lineage>
        <taxon>Eukaryota</taxon>
        <taxon>Metazoa</taxon>
        <taxon>Ecdysozoa</taxon>
        <taxon>Arthropoda</taxon>
        <taxon>Hexapoda</taxon>
        <taxon>Insecta</taxon>
        <taxon>Pterygota</taxon>
        <taxon>Neoptera</taxon>
        <taxon>Endopterygota</taxon>
        <taxon>Diptera</taxon>
        <taxon>Brachycera</taxon>
        <taxon>Muscomorpha</taxon>
        <taxon>Ephydroidea</taxon>
        <taxon>Drosophilidae</taxon>
        <taxon>Drosophila</taxon>
        <taxon>Sophophora</taxon>
    </lineage>
</organism>
<dbReference type="PANTHER" id="PTHR12295">
    <property type="entry name" value="FURRY-RELATED"/>
    <property type="match status" value="1"/>
</dbReference>
<dbReference type="Pfam" id="PF14228">
    <property type="entry name" value="MOR2-PAG1_mid"/>
    <property type="match status" value="2"/>
</dbReference>
<dbReference type="STRING" id="7240.B4QN99"/>
<dbReference type="OMA" id="IGKYVQX"/>
<protein>
    <submittedName>
        <fullName evidence="5">GD12905</fullName>
    </submittedName>
</protein>
<name>B4QN99_DROSI</name>
<feature type="compositionally biased region" description="Acidic residues" evidence="1">
    <location>
        <begin position="998"/>
        <end position="1010"/>
    </location>
</feature>
<evidence type="ECO:0000256" key="1">
    <source>
        <dbReference type="SAM" id="MobiDB-lite"/>
    </source>
</evidence>
<feature type="region of interest" description="Disordered" evidence="1">
    <location>
        <begin position="129"/>
        <end position="188"/>
    </location>
</feature>
<keyword evidence="6" id="KW-1185">Reference proteome</keyword>
<gene>
    <name evidence="5" type="primary">Dsim\GD12905</name>
    <name evidence="5" type="ORF">Dsim_GD12905</name>
</gene>
<dbReference type="InterPro" id="IPR039867">
    <property type="entry name" value="Furry/Tao3/Mor2"/>
</dbReference>
<proteinExistence type="predicted"/>
<feature type="region of interest" description="Disordered" evidence="1">
    <location>
        <begin position="963"/>
        <end position="1060"/>
    </location>
</feature>
<feature type="compositionally biased region" description="Low complexity" evidence="1">
    <location>
        <begin position="129"/>
        <end position="152"/>
    </location>
</feature>
<feature type="compositionally biased region" description="Polar residues" evidence="1">
    <location>
        <begin position="363"/>
        <end position="379"/>
    </location>
</feature>
<dbReference type="GO" id="GO:0030427">
    <property type="term" value="C:site of polarized growth"/>
    <property type="evidence" value="ECO:0007669"/>
    <property type="project" value="TreeGrafter"/>
</dbReference>
<dbReference type="EMBL" id="CM000363">
    <property type="protein sequence ID" value="EDX09882.1"/>
    <property type="molecule type" value="Genomic_DNA"/>
</dbReference>
<dbReference type="PhylomeDB" id="B4QN99"/>
<feature type="domain" description="Protein furry C-terminal" evidence="4">
    <location>
        <begin position="1061"/>
        <end position="1356"/>
    </location>
</feature>
<dbReference type="HOGENOM" id="CLU_003746_1_0_1"/>
<dbReference type="GO" id="GO:0000902">
    <property type="term" value="P:cell morphogenesis"/>
    <property type="evidence" value="ECO:0007669"/>
    <property type="project" value="InterPro"/>
</dbReference>
<feature type="domain" description="Cell morphogenesis central region" evidence="3">
    <location>
        <begin position="15"/>
        <end position="56"/>
    </location>
</feature>
<accession>B4QN99</accession>
<dbReference type="InterPro" id="IPR029473">
    <property type="entry name" value="MOR2-PAG1_mid"/>
</dbReference>
<dbReference type="Pfam" id="PF19421">
    <property type="entry name" value="Fry_C"/>
    <property type="match status" value="2"/>
</dbReference>
<reference evidence="5 6" key="1">
    <citation type="journal article" date="2007" name="Nature">
        <title>Evolution of genes and genomes on the Drosophila phylogeny.</title>
        <authorList>
            <consortium name="Drosophila 12 Genomes Consortium"/>
            <person name="Clark A.G."/>
            <person name="Eisen M.B."/>
            <person name="Smith D.R."/>
            <person name="Bergman C.M."/>
            <person name="Oliver B."/>
            <person name="Markow T.A."/>
            <person name="Kaufman T.C."/>
            <person name="Kellis M."/>
            <person name="Gelbart W."/>
            <person name="Iyer V.N."/>
            <person name="Pollard D.A."/>
            <person name="Sackton T.B."/>
            <person name="Larracuente A.M."/>
            <person name="Singh N.D."/>
            <person name="Abad J.P."/>
            <person name="Abt D.N."/>
            <person name="Adryan B."/>
            <person name="Aguade M."/>
            <person name="Akashi H."/>
            <person name="Anderson W.W."/>
            <person name="Aquadro C.F."/>
            <person name="Ardell D.H."/>
            <person name="Arguello R."/>
            <person name="Artieri C.G."/>
            <person name="Barbash D.A."/>
            <person name="Barker D."/>
            <person name="Barsanti P."/>
            <person name="Batterham P."/>
            <person name="Batzoglou S."/>
            <person name="Begun D."/>
            <person name="Bhutkar A."/>
            <person name="Blanco E."/>
            <person name="Bosak S.A."/>
            <person name="Bradley R.K."/>
            <person name="Brand A.D."/>
            <person name="Brent M.R."/>
            <person name="Brooks A.N."/>
            <person name="Brown R.H."/>
            <person name="Butlin R.K."/>
            <person name="Caggese C."/>
            <person name="Calvi B.R."/>
            <person name="Bernardo de Carvalho A."/>
            <person name="Caspi A."/>
            <person name="Castrezana S."/>
            <person name="Celniker S.E."/>
            <person name="Chang J.L."/>
            <person name="Chapple C."/>
            <person name="Chatterji S."/>
            <person name="Chinwalla A."/>
            <person name="Civetta A."/>
            <person name="Clifton S.W."/>
            <person name="Comeron J.M."/>
            <person name="Costello J.C."/>
            <person name="Coyne J.A."/>
            <person name="Daub J."/>
            <person name="David R.G."/>
            <person name="Delcher A.L."/>
            <person name="Delehaunty K."/>
            <person name="Do C.B."/>
            <person name="Ebling H."/>
            <person name="Edwards K."/>
            <person name="Eickbush T."/>
            <person name="Evans J.D."/>
            <person name="Filipski A."/>
            <person name="Findeiss S."/>
            <person name="Freyhult E."/>
            <person name="Fulton L."/>
            <person name="Fulton R."/>
            <person name="Garcia A.C."/>
            <person name="Gardiner A."/>
            <person name="Garfield D.A."/>
            <person name="Garvin B.E."/>
            <person name="Gibson G."/>
            <person name="Gilbert D."/>
            <person name="Gnerre S."/>
            <person name="Godfrey J."/>
            <person name="Good R."/>
            <person name="Gotea V."/>
            <person name="Gravely B."/>
            <person name="Greenberg A.J."/>
            <person name="Griffiths-Jones S."/>
            <person name="Gross S."/>
            <person name="Guigo R."/>
            <person name="Gustafson E.A."/>
            <person name="Haerty W."/>
            <person name="Hahn M.W."/>
            <person name="Halligan D.L."/>
            <person name="Halpern A.L."/>
            <person name="Halter G.M."/>
            <person name="Han M.V."/>
            <person name="Heger A."/>
            <person name="Hillier L."/>
            <person name="Hinrichs A.S."/>
            <person name="Holmes I."/>
            <person name="Hoskins R.A."/>
            <person name="Hubisz M.J."/>
            <person name="Hultmark D."/>
            <person name="Huntley M.A."/>
            <person name="Jaffe D.B."/>
            <person name="Jagadeeshan S."/>
            <person name="Jeck W.R."/>
            <person name="Johnson J."/>
            <person name="Jones C.D."/>
            <person name="Jordan W.C."/>
            <person name="Karpen G.H."/>
            <person name="Kataoka E."/>
            <person name="Keightley P.D."/>
            <person name="Kheradpour P."/>
            <person name="Kirkness E.F."/>
            <person name="Koerich L.B."/>
            <person name="Kristiansen K."/>
            <person name="Kudrna D."/>
            <person name="Kulathinal R.J."/>
            <person name="Kumar S."/>
            <person name="Kwok R."/>
            <person name="Lander E."/>
            <person name="Langley C.H."/>
            <person name="Lapoint R."/>
            <person name="Lazzaro B.P."/>
            <person name="Lee S.J."/>
            <person name="Levesque L."/>
            <person name="Li R."/>
            <person name="Lin C.F."/>
            <person name="Lin M.F."/>
            <person name="Lindblad-Toh K."/>
            <person name="Llopart A."/>
            <person name="Long M."/>
            <person name="Low L."/>
            <person name="Lozovsky E."/>
            <person name="Lu J."/>
            <person name="Luo M."/>
            <person name="Machado C.A."/>
            <person name="Makalowski W."/>
            <person name="Marzo M."/>
            <person name="Matsuda M."/>
            <person name="Matzkin L."/>
            <person name="McAllister B."/>
            <person name="McBride C.S."/>
            <person name="McKernan B."/>
            <person name="McKernan K."/>
            <person name="Mendez-Lago M."/>
            <person name="Minx P."/>
            <person name="Mollenhauer M.U."/>
            <person name="Montooth K."/>
            <person name="Mount S.M."/>
            <person name="Mu X."/>
            <person name="Myers E."/>
            <person name="Negre B."/>
            <person name="Newfeld S."/>
            <person name="Nielsen R."/>
            <person name="Noor M.A."/>
            <person name="O'Grady P."/>
            <person name="Pachter L."/>
            <person name="Papaceit M."/>
            <person name="Parisi M.J."/>
            <person name="Parisi M."/>
            <person name="Parts L."/>
            <person name="Pedersen J.S."/>
            <person name="Pesole G."/>
            <person name="Phillippy A.M."/>
            <person name="Ponting C.P."/>
            <person name="Pop M."/>
            <person name="Porcelli D."/>
            <person name="Powell J.R."/>
            <person name="Prohaska S."/>
            <person name="Pruitt K."/>
            <person name="Puig M."/>
            <person name="Quesneville H."/>
            <person name="Ram K.R."/>
            <person name="Rand D."/>
            <person name="Rasmussen M.D."/>
            <person name="Reed L.K."/>
            <person name="Reenan R."/>
            <person name="Reily A."/>
            <person name="Remington K.A."/>
            <person name="Rieger T.T."/>
            <person name="Ritchie M.G."/>
            <person name="Robin C."/>
            <person name="Rogers Y.H."/>
            <person name="Rohde C."/>
            <person name="Rozas J."/>
            <person name="Rubenfield M.J."/>
            <person name="Ruiz A."/>
            <person name="Russo S."/>
            <person name="Salzberg S.L."/>
            <person name="Sanchez-Gracia A."/>
            <person name="Saranga D.J."/>
            <person name="Sato H."/>
            <person name="Schaeffer S.W."/>
            <person name="Schatz M.C."/>
            <person name="Schlenke T."/>
            <person name="Schwartz R."/>
            <person name="Segarra C."/>
            <person name="Singh R.S."/>
            <person name="Sirot L."/>
            <person name="Sirota M."/>
            <person name="Sisneros N.B."/>
            <person name="Smith C.D."/>
            <person name="Smith T.F."/>
            <person name="Spieth J."/>
            <person name="Stage D.E."/>
            <person name="Stark A."/>
            <person name="Stephan W."/>
            <person name="Strausberg R.L."/>
            <person name="Strempel S."/>
            <person name="Sturgill D."/>
            <person name="Sutton G."/>
            <person name="Sutton G.G."/>
            <person name="Tao W."/>
            <person name="Teichmann S."/>
            <person name="Tobari Y.N."/>
            <person name="Tomimura Y."/>
            <person name="Tsolas J.M."/>
            <person name="Valente V.L."/>
            <person name="Venter E."/>
            <person name="Venter J.C."/>
            <person name="Vicario S."/>
            <person name="Vieira F.G."/>
            <person name="Vilella A.J."/>
            <person name="Villasante A."/>
            <person name="Walenz B."/>
            <person name="Wang J."/>
            <person name="Wasserman M."/>
            <person name="Watts T."/>
            <person name="Wilson D."/>
            <person name="Wilson R.K."/>
            <person name="Wing R.A."/>
            <person name="Wolfner M.F."/>
            <person name="Wong A."/>
            <person name="Wong G.K."/>
            <person name="Wu C.I."/>
            <person name="Wu G."/>
            <person name="Yamamoto D."/>
            <person name="Yang H.P."/>
            <person name="Yang S.P."/>
            <person name="Yorke J.A."/>
            <person name="Yoshida K."/>
            <person name="Zdobnov E."/>
            <person name="Zhang P."/>
            <person name="Zhang Y."/>
            <person name="Zimin A.V."/>
            <person name="Baldwin J."/>
            <person name="Abdouelleil A."/>
            <person name="Abdulkadir J."/>
            <person name="Abebe A."/>
            <person name="Abera B."/>
            <person name="Abreu J."/>
            <person name="Acer S.C."/>
            <person name="Aftuck L."/>
            <person name="Alexander A."/>
            <person name="An P."/>
            <person name="Anderson E."/>
            <person name="Anderson S."/>
            <person name="Arachi H."/>
            <person name="Azer M."/>
            <person name="Bachantsang P."/>
            <person name="Barry A."/>
            <person name="Bayul T."/>
            <person name="Berlin A."/>
            <person name="Bessette D."/>
            <person name="Bloom T."/>
            <person name="Blye J."/>
            <person name="Boguslavskiy L."/>
            <person name="Bonnet C."/>
            <person name="Boukhgalter B."/>
            <person name="Bourzgui I."/>
            <person name="Brown A."/>
            <person name="Cahill P."/>
            <person name="Channer S."/>
            <person name="Cheshatsang Y."/>
            <person name="Chuda L."/>
            <person name="Citroen M."/>
            <person name="Collymore A."/>
            <person name="Cooke P."/>
            <person name="Costello M."/>
            <person name="D'Aco K."/>
            <person name="Daza R."/>
            <person name="De Haan G."/>
            <person name="DeGray S."/>
            <person name="DeMaso C."/>
            <person name="Dhargay N."/>
            <person name="Dooley K."/>
            <person name="Dooley E."/>
            <person name="Doricent M."/>
            <person name="Dorje P."/>
            <person name="Dorjee K."/>
            <person name="Dupes A."/>
            <person name="Elong R."/>
            <person name="Falk J."/>
            <person name="Farina A."/>
            <person name="Faro S."/>
            <person name="Ferguson D."/>
            <person name="Fisher S."/>
            <person name="Foley C.D."/>
            <person name="Franke A."/>
            <person name="Friedrich D."/>
            <person name="Gadbois L."/>
            <person name="Gearin G."/>
            <person name="Gearin C.R."/>
            <person name="Giannoukos G."/>
            <person name="Goode T."/>
            <person name="Graham J."/>
            <person name="Grandbois E."/>
            <person name="Grewal S."/>
            <person name="Gyaltsen K."/>
            <person name="Hafez N."/>
            <person name="Hagos B."/>
            <person name="Hall J."/>
            <person name="Henson C."/>
            <person name="Hollinger A."/>
            <person name="Honan T."/>
            <person name="Huard M.D."/>
            <person name="Hughes L."/>
            <person name="Hurhula B."/>
            <person name="Husby M.E."/>
            <person name="Kamat A."/>
            <person name="Kanga B."/>
            <person name="Kashin S."/>
            <person name="Khazanovich D."/>
            <person name="Kisner P."/>
            <person name="Lance K."/>
            <person name="Lara M."/>
            <person name="Lee W."/>
            <person name="Lennon N."/>
            <person name="Letendre F."/>
            <person name="LeVine R."/>
            <person name="Lipovsky A."/>
            <person name="Liu X."/>
            <person name="Liu J."/>
            <person name="Liu S."/>
            <person name="Lokyitsang T."/>
            <person name="Lokyitsang Y."/>
            <person name="Lubonja R."/>
            <person name="Lui A."/>
            <person name="MacDonald P."/>
            <person name="Magnisalis V."/>
            <person name="Maru K."/>
            <person name="Matthews C."/>
            <person name="McCusker W."/>
            <person name="McDonough S."/>
            <person name="Mehta T."/>
            <person name="Meldrim J."/>
            <person name="Meneus L."/>
            <person name="Mihai O."/>
            <person name="Mihalev A."/>
            <person name="Mihova T."/>
            <person name="Mittelman R."/>
            <person name="Mlenga V."/>
            <person name="Montmayeur A."/>
            <person name="Mulrain L."/>
            <person name="Navidi A."/>
            <person name="Naylor J."/>
            <person name="Negash T."/>
            <person name="Nguyen T."/>
            <person name="Nguyen N."/>
            <person name="Nicol R."/>
            <person name="Norbu C."/>
            <person name="Norbu N."/>
            <person name="Novod N."/>
            <person name="O'Neill B."/>
            <person name="Osman S."/>
            <person name="Markiewicz E."/>
            <person name="Oyono O.L."/>
            <person name="Patti C."/>
            <person name="Phunkhang P."/>
            <person name="Pierre F."/>
            <person name="Priest M."/>
            <person name="Raghuraman S."/>
            <person name="Rege F."/>
            <person name="Reyes R."/>
            <person name="Rise C."/>
            <person name="Rogov P."/>
            <person name="Ross K."/>
            <person name="Ryan E."/>
            <person name="Settipalli S."/>
            <person name="Shea T."/>
            <person name="Sherpa N."/>
            <person name="Shi L."/>
            <person name="Shih D."/>
            <person name="Sparrow T."/>
            <person name="Spaulding J."/>
            <person name="Stalker J."/>
            <person name="Stange-Thomann N."/>
            <person name="Stavropoulos S."/>
            <person name="Stone C."/>
            <person name="Strader C."/>
            <person name="Tesfaye S."/>
            <person name="Thomson T."/>
            <person name="Thoulutsang Y."/>
            <person name="Thoulutsang D."/>
            <person name="Topham K."/>
            <person name="Topping I."/>
            <person name="Tsamla T."/>
            <person name="Vassiliev H."/>
            <person name="Vo A."/>
            <person name="Wangchuk T."/>
            <person name="Wangdi T."/>
            <person name="Weiand M."/>
            <person name="Wilkinson J."/>
            <person name="Wilson A."/>
            <person name="Yadav S."/>
            <person name="Young G."/>
            <person name="Yu Q."/>
            <person name="Zembek L."/>
            <person name="Zhong D."/>
            <person name="Zimmer A."/>
            <person name="Zwirko Z."/>
            <person name="Jaffe D.B."/>
            <person name="Alvarez P."/>
            <person name="Brockman W."/>
            <person name="Butler J."/>
            <person name="Chin C."/>
            <person name="Gnerre S."/>
            <person name="Grabherr M."/>
            <person name="Kleber M."/>
            <person name="Mauceli E."/>
            <person name="MacCallum I."/>
        </authorList>
    </citation>
    <scope>NUCLEOTIDE SEQUENCE [LARGE SCALE GENOMIC DNA]</scope>
    <source>
        <strain evidence="6">white501</strain>
    </source>
</reference>